<dbReference type="Pfam" id="PF13362">
    <property type="entry name" value="Toprim_3"/>
    <property type="match status" value="1"/>
</dbReference>
<dbReference type="InterPro" id="IPR034154">
    <property type="entry name" value="TOPRIM_DnaG/twinkle"/>
</dbReference>
<keyword evidence="4" id="KW-1185">Reference proteome</keyword>
<reference evidence="3 4" key="1">
    <citation type="submission" date="2020-08" db="EMBL/GenBank/DDBJ databases">
        <title>Genome sequence of Diaphorobacter ruginosibacter DSM 27467T.</title>
        <authorList>
            <person name="Hyun D.-W."/>
            <person name="Bae J.-W."/>
        </authorList>
    </citation>
    <scope>NUCLEOTIDE SEQUENCE [LARGE SCALE GENOMIC DNA]</scope>
    <source>
        <strain evidence="3 4">DSM 27467</strain>
    </source>
</reference>
<evidence type="ECO:0000259" key="2">
    <source>
        <dbReference type="Pfam" id="PF13362"/>
    </source>
</evidence>
<feature type="domain" description="Toprim" evidence="2">
    <location>
        <begin position="216"/>
        <end position="313"/>
    </location>
</feature>
<evidence type="ECO:0000313" key="4">
    <source>
        <dbReference type="Proteomes" id="UP000515811"/>
    </source>
</evidence>
<organism evidence="3 4">
    <name type="scientific">Diaphorobacter ruginosibacter</name>
    <dbReference type="NCBI Taxonomy" id="1715720"/>
    <lineage>
        <taxon>Bacteria</taxon>
        <taxon>Pseudomonadati</taxon>
        <taxon>Pseudomonadota</taxon>
        <taxon>Betaproteobacteria</taxon>
        <taxon>Burkholderiales</taxon>
        <taxon>Comamonadaceae</taxon>
        <taxon>Diaphorobacter</taxon>
    </lineage>
</organism>
<protein>
    <submittedName>
        <fullName evidence="3">Toprim domain-containing protein</fullName>
    </submittedName>
</protein>
<name>A0A7G9RK48_9BURK</name>
<dbReference type="KEGG" id="drg:H9K76_15420"/>
<dbReference type="CDD" id="cd01029">
    <property type="entry name" value="TOPRIM_primases"/>
    <property type="match status" value="1"/>
</dbReference>
<dbReference type="RefSeq" id="WP_187596245.1">
    <property type="nucleotide sequence ID" value="NZ_CP060714.1"/>
</dbReference>
<evidence type="ECO:0000313" key="3">
    <source>
        <dbReference type="EMBL" id="QNN55973.1"/>
    </source>
</evidence>
<dbReference type="Proteomes" id="UP000515811">
    <property type="component" value="Chromosome"/>
</dbReference>
<accession>A0A7G9RK48</accession>
<sequence length="322" mass="35634">MNATYYESLRLTFRERKGKWRTAACTYHQGSDSMRINLHSGGGSMTYEIPWHELEPGDHRICCPACGTKPRKKDMGVTILSPEHGIAHCFKCGLIVSKRDERELSDTERKTHKRRMDALRKQHDAEQRERQALAAAEAAQRWLASDPVMDHSYLTAKSVKAHGLRVHGGLLLVPLRDSNGVLHSLQTIDRIGHKRFLSGGRVKGCYHSIGRPSGRIVIAEGYATGATVHEDTGHAVAIAFNSGNLLPVAKALRAKYPCTDLYVAADDDWMTEGNPGMTAATEAARAVGGLLAVPDFTDLQRGPKDTDFNDLRRLIREKEASQ</sequence>
<evidence type="ECO:0000256" key="1">
    <source>
        <dbReference type="SAM" id="MobiDB-lite"/>
    </source>
</evidence>
<dbReference type="EMBL" id="CP060714">
    <property type="protein sequence ID" value="QNN55973.1"/>
    <property type="molecule type" value="Genomic_DNA"/>
</dbReference>
<dbReference type="InterPro" id="IPR006171">
    <property type="entry name" value="TOPRIM_dom"/>
</dbReference>
<gene>
    <name evidence="3" type="ORF">H9K76_15420</name>
</gene>
<dbReference type="AlphaFoldDB" id="A0A7G9RK48"/>
<proteinExistence type="predicted"/>
<feature type="region of interest" description="Disordered" evidence="1">
    <location>
        <begin position="103"/>
        <end position="123"/>
    </location>
</feature>